<dbReference type="InterPro" id="IPR052220">
    <property type="entry name" value="METTL25"/>
</dbReference>
<dbReference type="PANTHER" id="PTHR12496">
    <property type="entry name" value="CGI-41 METHYLTRANSFERASE"/>
    <property type="match status" value="1"/>
</dbReference>
<dbReference type="EMBL" id="JAUTXT010000001">
    <property type="protein sequence ID" value="KAK3679653.1"/>
    <property type="molecule type" value="Genomic_DNA"/>
</dbReference>
<dbReference type="InterPro" id="IPR025714">
    <property type="entry name" value="Methyltranfer_dom"/>
</dbReference>
<dbReference type="Pfam" id="PF13679">
    <property type="entry name" value="Methyltransf_32"/>
    <property type="match status" value="1"/>
</dbReference>
<keyword evidence="4" id="KW-1185">Reference proteome</keyword>
<comment type="caution">
    <text evidence="3">The sequence shown here is derived from an EMBL/GenBank/DDBJ whole genome shotgun (WGS) entry which is preliminary data.</text>
</comment>
<gene>
    <name evidence="3" type="ORF">LTR78_000028</name>
</gene>
<evidence type="ECO:0000259" key="2">
    <source>
        <dbReference type="Pfam" id="PF13679"/>
    </source>
</evidence>
<dbReference type="PANTHER" id="PTHR12496:SF0">
    <property type="entry name" value="METHYLTRANSFERASE DOMAIN-CONTAINING PROTEIN"/>
    <property type="match status" value="1"/>
</dbReference>
<feature type="compositionally biased region" description="Basic and acidic residues" evidence="1">
    <location>
        <begin position="375"/>
        <end position="387"/>
    </location>
</feature>
<reference evidence="3" key="1">
    <citation type="submission" date="2023-07" db="EMBL/GenBank/DDBJ databases">
        <title>Black Yeasts Isolated from many extreme environments.</title>
        <authorList>
            <person name="Coleine C."/>
            <person name="Stajich J.E."/>
            <person name="Selbmann L."/>
        </authorList>
    </citation>
    <scope>NUCLEOTIDE SEQUENCE</scope>
    <source>
        <strain evidence="3">CCFEE 5485</strain>
    </source>
</reference>
<evidence type="ECO:0000313" key="4">
    <source>
        <dbReference type="Proteomes" id="UP001274830"/>
    </source>
</evidence>
<evidence type="ECO:0000256" key="1">
    <source>
        <dbReference type="SAM" id="MobiDB-lite"/>
    </source>
</evidence>
<name>A0AAE1C660_9PEZI</name>
<accession>A0AAE1C660</accession>
<evidence type="ECO:0000313" key="3">
    <source>
        <dbReference type="EMBL" id="KAK3679653.1"/>
    </source>
</evidence>
<sequence length="590" mass="65710">MGPEKPLPLSDNWNTTEEYIESLLDIVGNNDLLRTLCGGVHILDFFTSDPDLYSRILPQDWRDFFAQHKVGDILDLLLREDVKDLWNAVGETWKDGVAPPESLVMYIETVRKHFLLRHVKSSQCARNRAMKPTQKMARHVAVGMTIKKVHEVGLFARYISDLTDELSQSSRSGESSGVSHLVDFGSGQNYLGRALASEPYNKSIVAIESRSQNAERAKEFDVMAKLTTKTALMRNKKMYRAGVEEIGLPAPPPETVPSEGAKEIAATSTADLSLDPAIEASPNVKGTIQYIEHRIQDGNLADVIQQIPQSNPRLMIISLHSCGNLLHHGLRSLILNPAVKAVAMVGCCHNLLTERLEPATYKLPSLRPTTHAHPRLHDTGDAQDEHGFPMSERLCQYNNGHGTRLNITARMMAVQAPQNWAEKDSEAFFTRHFYRALLQRVFLDRGIVGPPSTEHEGGSALGHSSGTPIIIGSLRKACYTSFVSYVRGAVAKIILNSTSVEHAAPFQKKMETMTDEEIEGYEMEFRQRKKDLSVMWSLMAFSAGVVEAAIVVDRFLWLREQEGVVAEAWVEAVFEYGISPRNLVVVGVKK</sequence>
<proteinExistence type="predicted"/>
<organism evidence="3 4">
    <name type="scientific">Recurvomyces mirabilis</name>
    <dbReference type="NCBI Taxonomy" id="574656"/>
    <lineage>
        <taxon>Eukaryota</taxon>
        <taxon>Fungi</taxon>
        <taxon>Dikarya</taxon>
        <taxon>Ascomycota</taxon>
        <taxon>Pezizomycotina</taxon>
        <taxon>Dothideomycetes</taxon>
        <taxon>Dothideomycetidae</taxon>
        <taxon>Mycosphaerellales</taxon>
        <taxon>Teratosphaeriaceae</taxon>
        <taxon>Recurvomyces</taxon>
    </lineage>
</organism>
<protein>
    <recommendedName>
        <fullName evidence="2">Methyltransferase domain-containing protein</fullName>
    </recommendedName>
</protein>
<dbReference type="Proteomes" id="UP001274830">
    <property type="component" value="Unassembled WGS sequence"/>
</dbReference>
<feature type="region of interest" description="Disordered" evidence="1">
    <location>
        <begin position="365"/>
        <end position="387"/>
    </location>
</feature>
<feature type="domain" description="Methyltransferase" evidence="2">
    <location>
        <begin position="147"/>
        <end position="354"/>
    </location>
</feature>
<dbReference type="AlphaFoldDB" id="A0AAE1C660"/>